<name>A0A146EZW9_ASPKA</name>
<comment type="caution">
    <text evidence="1">The sequence shown here is derived from an EMBL/GenBank/DDBJ whole genome shotgun (WGS) entry which is preliminary data.</text>
</comment>
<protein>
    <submittedName>
        <fullName evidence="1">Poly(A) polymerase</fullName>
    </submittedName>
</protein>
<sequence>MAPELSKAPQLSGVGAGVGYHYYGNSSTRRGYIDMFTRKIKKGLGPWEDTSETILRCLHVSRGAGKIQ</sequence>
<evidence type="ECO:0000313" key="2">
    <source>
        <dbReference type="Proteomes" id="UP000075230"/>
    </source>
</evidence>
<reference evidence="2" key="2">
    <citation type="submission" date="2016-02" db="EMBL/GenBank/DDBJ databases">
        <title>Genome sequencing of Aspergillus luchuensis NBRC 4314.</title>
        <authorList>
            <person name="Yamada O."/>
        </authorList>
    </citation>
    <scope>NUCLEOTIDE SEQUENCE [LARGE SCALE GENOMIC DNA]</scope>
    <source>
        <strain evidence="2">RIB 2604</strain>
    </source>
</reference>
<evidence type="ECO:0000313" key="1">
    <source>
        <dbReference type="EMBL" id="GAT19101.1"/>
    </source>
</evidence>
<dbReference type="Proteomes" id="UP000075230">
    <property type="component" value="Unassembled WGS sequence"/>
</dbReference>
<proteinExistence type="predicted"/>
<gene>
    <name evidence="1" type="ORF">RIB2604_00400330</name>
</gene>
<reference evidence="1 2" key="1">
    <citation type="journal article" date="2016" name="DNA Res.">
        <title>Genome sequence of Aspergillus luchuensis NBRC 4314.</title>
        <authorList>
            <person name="Yamada O."/>
            <person name="Machida M."/>
            <person name="Hosoyama A."/>
            <person name="Goto M."/>
            <person name="Takahashi T."/>
            <person name="Futagami T."/>
            <person name="Yamagata Y."/>
            <person name="Takeuchi M."/>
            <person name="Kobayashi T."/>
            <person name="Koike H."/>
            <person name="Abe K."/>
            <person name="Asai K."/>
            <person name="Arita M."/>
            <person name="Fujita N."/>
            <person name="Fukuda K."/>
            <person name="Higa K."/>
            <person name="Horikawa H."/>
            <person name="Ishikawa T."/>
            <person name="Jinno K."/>
            <person name="Kato Y."/>
            <person name="Kirimura K."/>
            <person name="Mizutani O."/>
            <person name="Nakasone K."/>
            <person name="Sano M."/>
            <person name="Shiraishi Y."/>
            <person name="Tsukahara M."/>
            <person name="Gomi K."/>
        </authorList>
    </citation>
    <scope>NUCLEOTIDE SEQUENCE [LARGE SCALE GENOMIC DNA]</scope>
    <source>
        <strain evidence="1 2">RIB 2604</strain>
    </source>
</reference>
<dbReference type="AlphaFoldDB" id="A0A146EZW9"/>
<organism evidence="1 2">
    <name type="scientific">Aspergillus kawachii</name>
    <name type="common">White koji mold</name>
    <name type="synonym">Aspergillus awamori var. kawachi</name>
    <dbReference type="NCBI Taxonomy" id="1069201"/>
    <lineage>
        <taxon>Eukaryota</taxon>
        <taxon>Fungi</taxon>
        <taxon>Dikarya</taxon>
        <taxon>Ascomycota</taxon>
        <taxon>Pezizomycotina</taxon>
        <taxon>Eurotiomycetes</taxon>
        <taxon>Eurotiomycetidae</taxon>
        <taxon>Eurotiales</taxon>
        <taxon>Aspergillaceae</taxon>
        <taxon>Aspergillus</taxon>
        <taxon>Aspergillus subgen. Circumdati</taxon>
    </lineage>
</organism>
<accession>A0A146EZW9</accession>
<dbReference type="EMBL" id="BCWF01000004">
    <property type="protein sequence ID" value="GAT19101.1"/>
    <property type="molecule type" value="Genomic_DNA"/>
</dbReference>